<dbReference type="GO" id="GO:0005634">
    <property type="term" value="C:nucleus"/>
    <property type="evidence" value="ECO:0007669"/>
    <property type="project" value="TreeGrafter"/>
</dbReference>
<evidence type="ECO:0000256" key="3">
    <source>
        <dbReference type="PROSITE-ProRule" id="PRU00723"/>
    </source>
</evidence>
<dbReference type="SMART" id="SM00356">
    <property type="entry name" value="ZnF_C3H1"/>
    <property type="match status" value="1"/>
</dbReference>
<evidence type="ECO:0000259" key="6">
    <source>
        <dbReference type="PROSITE" id="PS50102"/>
    </source>
</evidence>
<feature type="region of interest" description="Disordered" evidence="5">
    <location>
        <begin position="1"/>
        <end position="91"/>
    </location>
</feature>
<organism evidence="8 9">
    <name type="scientific">Quillaja saponaria</name>
    <name type="common">Soap bark tree</name>
    <dbReference type="NCBI Taxonomy" id="32244"/>
    <lineage>
        <taxon>Eukaryota</taxon>
        <taxon>Viridiplantae</taxon>
        <taxon>Streptophyta</taxon>
        <taxon>Embryophyta</taxon>
        <taxon>Tracheophyta</taxon>
        <taxon>Spermatophyta</taxon>
        <taxon>Magnoliopsida</taxon>
        <taxon>eudicotyledons</taxon>
        <taxon>Gunneridae</taxon>
        <taxon>Pentapetalae</taxon>
        <taxon>rosids</taxon>
        <taxon>fabids</taxon>
        <taxon>Fabales</taxon>
        <taxon>Quillajaceae</taxon>
        <taxon>Quillaja</taxon>
    </lineage>
</organism>
<dbReference type="PROSITE" id="PS50103">
    <property type="entry name" value="ZF_C3H1"/>
    <property type="match status" value="1"/>
</dbReference>
<feature type="zinc finger region" description="C3H1-type" evidence="3">
    <location>
        <begin position="226"/>
        <end position="254"/>
    </location>
</feature>
<accession>A0AAD7PWH3</accession>
<name>A0AAD7PWH3_QUISA</name>
<feature type="compositionally biased region" description="Polar residues" evidence="5">
    <location>
        <begin position="466"/>
        <end position="478"/>
    </location>
</feature>
<dbReference type="AlphaFoldDB" id="A0AAD7PWH3"/>
<evidence type="ECO:0000259" key="7">
    <source>
        <dbReference type="PROSITE" id="PS50103"/>
    </source>
</evidence>
<gene>
    <name evidence="8" type="ORF">O6P43_008924</name>
</gene>
<evidence type="ECO:0000256" key="1">
    <source>
        <dbReference type="ARBA" id="ARBA00022884"/>
    </source>
</evidence>
<feature type="coiled-coil region" evidence="4">
    <location>
        <begin position="635"/>
        <end position="680"/>
    </location>
</feature>
<evidence type="ECO:0000313" key="9">
    <source>
        <dbReference type="Proteomes" id="UP001163823"/>
    </source>
</evidence>
<dbReference type="EMBL" id="JARAOO010000004">
    <property type="protein sequence ID" value="KAJ7970797.1"/>
    <property type="molecule type" value="Genomic_DNA"/>
</dbReference>
<dbReference type="Gene3D" id="3.30.70.330">
    <property type="match status" value="1"/>
</dbReference>
<dbReference type="EMBL" id="JARAOO010000004">
    <property type="protein sequence ID" value="KAJ7970796.1"/>
    <property type="molecule type" value="Genomic_DNA"/>
</dbReference>
<dbReference type="PANTHER" id="PTHR14398:SF0">
    <property type="entry name" value="ZINC FINGER PROTEIN SWM"/>
    <property type="match status" value="1"/>
</dbReference>
<keyword evidence="9" id="KW-1185">Reference proteome</keyword>
<feature type="domain" description="RRM" evidence="6">
    <location>
        <begin position="490"/>
        <end position="562"/>
    </location>
</feature>
<keyword evidence="3" id="KW-0862">Zinc</keyword>
<dbReference type="Pfam" id="PF00076">
    <property type="entry name" value="RRM_1"/>
    <property type="match status" value="1"/>
</dbReference>
<dbReference type="InterPro" id="IPR000571">
    <property type="entry name" value="Znf_CCCH"/>
</dbReference>
<feature type="compositionally biased region" description="Basic and acidic residues" evidence="5">
    <location>
        <begin position="44"/>
        <end position="54"/>
    </location>
</feature>
<dbReference type="InterPro" id="IPR035979">
    <property type="entry name" value="RBD_domain_sf"/>
</dbReference>
<evidence type="ECO:0000313" key="8">
    <source>
        <dbReference type="EMBL" id="KAJ7970796.1"/>
    </source>
</evidence>
<dbReference type="SUPFAM" id="SSF54928">
    <property type="entry name" value="RNA-binding domain, RBD"/>
    <property type="match status" value="1"/>
</dbReference>
<protein>
    <submittedName>
        <fullName evidence="8">Zinc finger CCCH domain-containing protein 41</fullName>
    </submittedName>
</protein>
<comment type="caution">
    <text evidence="8">The sequence shown here is derived from an EMBL/GenBank/DDBJ whole genome shotgun (WGS) entry which is preliminary data.</text>
</comment>
<sequence length="945" mass="103000">MELKISTPKPGCLSPSDFVSEPEEKEVSDDDDDDRNHKHRRRDIRSQSSERDAIESVMSKPFKKHSKAFGNRHIFRENESQGSENLSTYNNASAGREFSSKFDRRRLGVTMLPRAPLDLSQRTWANQTFAGDHGPGKGRGRDSGSWNQRDSRFNSNDVASQMVQQGSIPPIMYTGRGLPNVSNAQSASWNGFGILPGIPNGGLDMIHSIGLQGTLRPPINSSLNMGIPRQRCRDFEERGFCLRGDICPMEHGVNRIVIEDVQSLSQFNLPVSLPSAHLLGTAAGSGPLQSLSASAPSMNIKSIHGKANKPRLGDEVLGLNGAYPGSSCAGGADLYDPDQPLWNNSGPETSNALLTVQSPKADETESFPNDASSDRQHVRLYDSVDNDCPVGTSATAIGLHSASLSVWGRIGSSNNRFDVKEKVNSTPITFPYLESGLEEEKDELTGFHGDSRPRKQTIADDAGQKSMDSSSRPQGDSMRNSRKPSQKAVRTLFVNGIPLKSNKRDSLLSHFQKFGEVMDIYIPLNSERAFVQFSKREEAEAALKSPDAVMGNRFIKLWWANRDNIPDDAFSSGTGVSEIFHGVAPASVPFHPAVSSRGKDTLHQSAILKIISDELPASDHPKPVILNGPKVPPPIQKKLENLEQLKEEIRKKQEMLEQKRTNFRRQLDKLEKQATGVKGEIVTEQAAKRPKVCTSADIAKSASPRSSDSVCTAVSPHAKAMVDKKKSAETTVTHSPKTITTMVVQESTGLKQPIHSLTPVASPILINRYKLDNRPTVFRIIPPLPAGLANVAVLKEHFLLHGDLSDVELEGLPVHDGSSESEASPHYSARITFTTRHAAERAFANGKCWKGHNLKFMWLTSSTSSNGHGHREKSQSAPEETLDTDVSLEEKLECNVSQEAPASGDGEPIASATASGFVQAEPSEASQCTPCPASCEKESPEGNLC</sequence>
<dbReference type="Proteomes" id="UP001163823">
    <property type="component" value="Chromosome 4"/>
</dbReference>
<keyword evidence="1 2" id="KW-0694">RNA-binding</keyword>
<feature type="compositionally biased region" description="Polar residues" evidence="5">
    <location>
        <begin position="80"/>
        <end position="91"/>
    </location>
</feature>
<feature type="region of interest" description="Disordered" evidence="5">
    <location>
        <begin position="863"/>
        <end position="945"/>
    </location>
</feature>
<evidence type="ECO:0000256" key="4">
    <source>
        <dbReference type="SAM" id="Coils"/>
    </source>
</evidence>
<dbReference type="GO" id="GO:0008270">
    <property type="term" value="F:zinc ion binding"/>
    <property type="evidence" value="ECO:0007669"/>
    <property type="project" value="UniProtKB-KW"/>
</dbReference>
<dbReference type="KEGG" id="qsa:O6P43_008924"/>
<feature type="region of interest" description="Disordered" evidence="5">
    <location>
        <begin position="443"/>
        <end position="486"/>
    </location>
</feature>
<dbReference type="PROSITE" id="PS50102">
    <property type="entry name" value="RRM"/>
    <property type="match status" value="1"/>
</dbReference>
<feature type="region of interest" description="Disordered" evidence="5">
    <location>
        <begin position="127"/>
        <end position="152"/>
    </location>
</feature>
<dbReference type="InterPro" id="IPR000504">
    <property type="entry name" value="RRM_dom"/>
</dbReference>
<dbReference type="GO" id="GO:0003723">
    <property type="term" value="F:RNA binding"/>
    <property type="evidence" value="ECO:0007669"/>
    <property type="project" value="UniProtKB-UniRule"/>
</dbReference>
<feature type="domain" description="C3H1-type" evidence="7">
    <location>
        <begin position="226"/>
        <end position="254"/>
    </location>
</feature>
<proteinExistence type="predicted"/>
<feature type="compositionally biased region" description="Acidic residues" evidence="5">
    <location>
        <begin position="20"/>
        <end position="33"/>
    </location>
</feature>
<keyword evidence="3" id="KW-0479">Metal-binding</keyword>
<keyword evidence="3" id="KW-0863">Zinc-finger</keyword>
<feature type="compositionally biased region" description="Basic and acidic residues" evidence="5">
    <location>
        <begin position="443"/>
        <end position="453"/>
    </location>
</feature>
<dbReference type="FunFam" id="3.30.70.330:FF:000719">
    <property type="entry name" value="Predicted protein"/>
    <property type="match status" value="1"/>
</dbReference>
<evidence type="ECO:0000256" key="5">
    <source>
        <dbReference type="SAM" id="MobiDB-lite"/>
    </source>
</evidence>
<dbReference type="CDD" id="cd12257">
    <property type="entry name" value="RRM1_RBM26_like"/>
    <property type="match status" value="1"/>
</dbReference>
<keyword evidence="4" id="KW-0175">Coiled coil</keyword>
<evidence type="ECO:0000256" key="2">
    <source>
        <dbReference type="PROSITE-ProRule" id="PRU00176"/>
    </source>
</evidence>
<feature type="compositionally biased region" description="Basic and acidic residues" evidence="5">
    <location>
        <begin position="935"/>
        <end position="945"/>
    </location>
</feature>
<dbReference type="PANTHER" id="PTHR14398">
    <property type="entry name" value="RNA RECOGNITION RRM/RNP DOMAIN"/>
    <property type="match status" value="1"/>
</dbReference>
<reference evidence="8" key="1">
    <citation type="journal article" date="2023" name="Science">
        <title>Elucidation of the pathway for biosynthesis of saponin adjuvants from the soapbark tree.</title>
        <authorList>
            <person name="Reed J."/>
            <person name="Orme A."/>
            <person name="El-Demerdash A."/>
            <person name="Owen C."/>
            <person name="Martin L.B.B."/>
            <person name="Misra R.C."/>
            <person name="Kikuchi S."/>
            <person name="Rejzek M."/>
            <person name="Martin A.C."/>
            <person name="Harkess A."/>
            <person name="Leebens-Mack J."/>
            <person name="Louveau T."/>
            <person name="Stephenson M.J."/>
            <person name="Osbourn A."/>
        </authorList>
    </citation>
    <scope>NUCLEOTIDE SEQUENCE</scope>
    <source>
        <strain evidence="8">S10</strain>
    </source>
</reference>
<dbReference type="InterPro" id="IPR012677">
    <property type="entry name" value="Nucleotide-bd_a/b_plait_sf"/>
</dbReference>
<dbReference type="SMART" id="SM00360">
    <property type="entry name" value="RRM"/>
    <property type="match status" value="1"/>
</dbReference>
<dbReference type="InterPro" id="IPR045137">
    <property type="entry name" value="RBM26/27"/>
</dbReference>